<sequence>MKKLRIIGLTGLEGAGKDSVAHVLLKNRLAFPIAFADPLRAEVAEAYSLQIHELTCRVTKEEDSERLALWRCTNGAFMQAVIATHPHIDTKAPQSPRQIMRWWGTEYRRAQDQQYWINAMRERLFWADGIPLPSTAIVVTDVRFRNEASLIRELGGQIWRVHRPDHSVDSIHISTVSGEEFAPDQTVINAGDLADLDRSTLHHWQQASLYWR</sequence>
<protein>
    <recommendedName>
        <fullName evidence="3">Deoxynucleotide monophosphate kinase</fullName>
    </recommendedName>
</protein>
<dbReference type="EMBL" id="JBGBDC010000010">
    <property type="protein sequence ID" value="MEY2253391.1"/>
    <property type="molecule type" value="Genomic_DNA"/>
</dbReference>
<dbReference type="Pfam" id="PF21448">
    <property type="entry name" value="DNMK"/>
    <property type="match status" value="1"/>
</dbReference>
<evidence type="ECO:0000313" key="1">
    <source>
        <dbReference type="EMBL" id="MEY2253391.1"/>
    </source>
</evidence>
<dbReference type="Gene3D" id="3.40.50.300">
    <property type="entry name" value="P-loop containing nucleotide triphosphate hydrolases"/>
    <property type="match status" value="1"/>
</dbReference>
<dbReference type="RefSeq" id="WP_369460978.1">
    <property type="nucleotide sequence ID" value="NZ_JBGBDC010000010.1"/>
</dbReference>
<organism evidence="1 2">
    <name type="scientific">Comamonas sediminis</name>
    <dbReference type="NCBI Taxonomy" id="1783360"/>
    <lineage>
        <taxon>Bacteria</taxon>
        <taxon>Pseudomonadati</taxon>
        <taxon>Pseudomonadota</taxon>
        <taxon>Betaproteobacteria</taxon>
        <taxon>Burkholderiales</taxon>
        <taxon>Comamonadaceae</taxon>
        <taxon>Comamonas</taxon>
    </lineage>
</organism>
<reference evidence="1 2" key="1">
    <citation type="journal article" date="2016" name="Int. J. Syst. Evol. Microbiol.">
        <title>Description of Comamonas sediminis sp. nov., isolated from lagoon sediments.</title>
        <authorList>
            <person name="Subhash Y."/>
            <person name="Bang J.J."/>
            <person name="You T.H."/>
            <person name="Lee S.S."/>
        </authorList>
    </citation>
    <scope>NUCLEOTIDE SEQUENCE [LARGE SCALE GENOMIC DNA]</scope>
    <source>
        <strain evidence="1 2">JCM 31169</strain>
    </source>
</reference>
<proteinExistence type="predicted"/>
<dbReference type="InterPro" id="IPR027417">
    <property type="entry name" value="P-loop_NTPase"/>
</dbReference>
<keyword evidence="2" id="KW-1185">Reference proteome</keyword>
<dbReference type="SUPFAM" id="SSF52540">
    <property type="entry name" value="P-loop containing nucleoside triphosphate hydrolases"/>
    <property type="match status" value="1"/>
</dbReference>
<dbReference type="InterPro" id="IPR048444">
    <property type="entry name" value="DNMK"/>
</dbReference>
<comment type="caution">
    <text evidence="1">The sequence shown here is derived from an EMBL/GenBank/DDBJ whole genome shotgun (WGS) entry which is preliminary data.</text>
</comment>
<name>A0ABV4B8S0_9BURK</name>
<accession>A0ABV4B8S0</accession>
<dbReference type="Proteomes" id="UP001562178">
    <property type="component" value="Unassembled WGS sequence"/>
</dbReference>
<gene>
    <name evidence="1" type="ORF">AB7A72_20405</name>
</gene>
<evidence type="ECO:0008006" key="3">
    <source>
        <dbReference type="Google" id="ProtNLM"/>
    </source>
</evidence>
<evidence type="ECO:0000313" key="2">
    <source>
        <dbReference type="Proteomes" id="UP001562178"/>
    </source>
</evidence>